<accession>A0AAD5WEU3</accession>
<evidence type="ECO:0000313" key="3">
    <source>
        <dbReference type="Proteomes" id="UP001196413"/>
    </source>
</evidence>
<keyword evidence="3" id="KW-1185">Reference proteome</keyword>
<comment type="caution">
    <text evidence="2">The sequence shown here is derived from an EMBL/GenBank/DDBJ whole genome shotgun (WGS) entry which is preliminary data.</text>
</comment>
<evidence type="ECO:0000313" key="2">
    <source>
        <dbReference type="EMBL" id="KAJ1367551.1"/>
    </source>
</evidence>
<reference evidence="2" key="1">
    <citation type="submission" date="2021-06" db="EMBL/GenBank/DDBJ databases">
        <title>Parelaphostrongylus tenuis whole genome reference sequence.</title>
        <authorList>
            <person name="Garwood T.J."/>
            <person name="Larsen P.A."/>
            <person name="Fountain-Jones N.M."/>
            <person name="Garbe J.R."/>
            <person name="Macchietto M.G."/>
            <person name="Kania S.A."/>
            <person name="Gerhold R.W."/>
            <person name="Richards J.E."/>
            <person name="Wolf T.M."/>
        </authorList>
    </citation>
    <scope>NUCLEOTIDE SEQUENCE</scope>
    <source>
        <strain evidence="2">MNPRO001-30</strain>
        <tissue evidence="2">Meninges</tissue>
    </source>
</reference>
<feature type="region of interest" description="Disordered" evidence="1">
    <location>
        <begin position="1"/>
        <end position="20"/>
    </location>
</feature>
<gene>
    <name evidence="2" type="ORF">KIN20_028486</name>
</gene>
<organism evidence="2 3">
    <name type="scientific">Parelaphostrongylus tenuis</name>
    <name type="common">Meningeal worm</name>
    <dbReference type="NCBI Taxonomy" id="148309"/>
    <lineage>
        <taxon>Eukaryota</taxon>
        <taxon>Metazoa</taxon>
        <taxon>Ecdysozoa</taxon>
        <taxon>Nematoda</taxon>
        <taxon>Chromadorea</taxon>
        <taxon>Rhabditida</taxon>
        <taxon>Rhabditina</taxon>
        <taxon>Rhabditomorpha</taxon>
        <taxon>Strongyloidea</taxon>
        <taxon>Metastrongylidae</taxon>
        <taxon>Parelaphostrongylus</taxon>
    </lineage>
</organism>
<proteinExistence type="predicted"/>
<dbReference type="Proteomes" id="UP001196413">
    <property type="component" value="Unassembled WGS sequence"/>
</dbReference>
<protein>
    <submittedName>
        <fullName evidence="2">Uncharacterized protein</fullName>
    </submittedName>
</protein>
<dbReference type="EMBL" id="JAHQIW010005944">
    <property type="protein sequence ID" value="KAJ1367551.1"/>
    <property type="molecule type" value="Genomic_DNA"/>
</dbReference>
<sequence length="78" mass="9377">MLRRISDRRNNREDEERNAEETCRGVAHMWGVIRIAERRMNLSNNFRIDDVFLDPNLYNESAKKFAIKLIQRKPTTKK</sequence>
<name>A0AAD5WEU3_PARTN</name>
<dbReference type="AlphaFoldDB" id="A0AAD5WEU3"/>
<evidence type="ECO:0000256" key="1">
    <source>
        <dbReference type="SAM" id="MobiDB-lite"/>
    </source>
</evidence>